<proteinExistence type="predicted"/>
<keyword evidence="2" id="KW-1185">Reference proteome</keyword>
<dbReference type="RefSeq" id="WP_187319269.1">
    <property type="nucleotide sequence ID" value="NZ_JACSCY010000005.1"/>
</dbReference>
<evidence type="ECO:0008006" key="3">
    <source>
        <dbReference type="Google" id="ProtNLM"/>
    </source>
</evidence>
<protein>
    <recommendedName>
        <fullName evidence="3">STAS/SEC14 domain-containing protein</fullName>
    </recommendedName>
</protein>
<accession>A0ABR7MK95</accession>
<evidence type="ECO:0000313" key="1">
    <source>
        <dbReference type="EMBL" id="MBC6610978.1"/>
    </source>
</evidence>
<organism evidence="1 2">
    <name type="scientific">Hymenobacter citatus</name>
    <dbReference type="NCBI Taxonomy" id="2763506"/>
    <lineage>
        <taxon>Bacteria</taxon>
        <taxon>Pseudomonadati</taxon>
        <taxon>Bacteroidota</taxon>
        <taxon>Cytophagia</taxon>
        <taxon>Cytophagales</taxon>
        <taxon>Hymenobacteraceae</taxon>
        <taxon>Hymenobacter</taxon>
    </lineage>
</organism>
<comment type="caution">
    <text evidence="1">The sequence shown here is derived from an EMBL/GenBank/DDBJ whole genome shotgun (WGS) entry which is preliminary data.</text>
</comment>
<dbReference type="EMBL" id="JACSCY010000005">
    <property type="protein sequence ID" value="MBC6610978.1"/>
    <property type="molecule type" value="Genomic_DNA"/>
</dbReference>
<dbReference type="Proteomes" id="UP000622017">
    <property type="component" value="Unassembled WGS sequence"/>
</dbReference>
<reference evidence="1 2" key="1">
    <citation type="submission" date="2020-08" db="EMBL/GenBank/DDBJ databases">
        <title>Hymenobacter sp.</title>
        <authorList>
            <person name="Kim M.K."/>
        </authorList>
    </citation>
    <scope>NUCLEOTIDE SEQUENCE [LARGE SCALE GENOMIC DNA]</scope>
    <source>
        <strain evidence="1 2">BT507</strain>
    </source>
</reference>
<sequence length="146" mass="17183">MFPPSNRLYFENAAGRVEEDRGGFVRLTYMPGRREASAWHGLLQHTKHLLMRQGQGILLVDQRRMQAFTLEEQRWLVEEWLPLTIVEGGYRYGAIVQAHDAFARLAMDTVRLHAQNMQLTYRYFTDEAEAIAWLRAQTQEFAFRYS</sequence>
<evidence type="ECO:0000313" key="2">
    <source>
        <dbReference type="Proteomes" id="UP000622017"/>
    </source>
</evidence>
<gene>
    <name evidence="1" type="ORF">H8B15_08590</name>
</gene>
<name>A0ABR7MK95_9BACT</name>